<evidence type="ECO:0000256" key="13">
    <source>
        <dbReference type="RuleBase" id="RU003357"/>
    </source>
</evidence>
<keyword evidence="3 12" id="KW-1134">Transmembrane beta strand</keyword>
<gene>
    <name evidence="17" type="ORF">IEE83_23610</name>
</gene>
<organism evidence="17 18">
    <name type="scientific">Dyadobacter subterraneus</name>
    <dbReference type="NCBI Taxonomy" id="2773304"/>
    <lineage>
        <taxon>Bacteria</taxon>
        <taxon>Pseudomonadati</taxon>
        <taxon>Bacteroidota</taxon>
        <taxon>Cytophagia</taxon>
        <taxon>Cytophagales</taxon>
        <taxon>Spirosomataceae</taxon>
        <taxon>Dyadobacter</taxon>
    </lineage>
</organism>
<keyword evidence="2 12" id="KW-0813">Transport</keyword>
<feature type="domain" description="TonB-dependent receptor plug" evidence="16">
    <location>
        <begin position="118"/>
        <end position="225"/>
    </location>
</feature>
<keyword evidence="7" id="KW-0408">Iron</keyword>
<dbReference type="Pfam" id="PF13715">
    <property type="entry name" value="CarbopepD_reg_2"/>
    <property type="match status" value="1"/>
</dbReference>
<dbReference type="Gene3D" id="2.60.40.1120">
    <property type="entry name" value="Carboxypeptidase-like, regulatory domain"/>
    <property type="match status" value="1"/>
</dbReference>
<comment type="similarity">
    <text evidence="12 13">Belongs to the TonB-dependent receptor family.</text>
</comment>
<dbReference type="InterPro" id="IPR036942">
    <property type="entry name" value="Beta-barrel_TonB_sf"/>
</dbReference>
<evidence type="ECO:0000256" key="10">
    <source>
        <dbReference type="ARBA" id="ARBA00023136"/>
    </source>
</evidence>
<dbReference type="PANTHER" id="PTHR32552:SF68">
    <property type="entry name" value="FERRICHROME OUTER MEMBRANE TRANSPORTER_PHAGE RECEPTOR"/>
    <property type="match status" value="1"/>
</dbReference>
<protein>
    <submittedName>
        <fullName evidence="17">SusC/RagA family TonB-linked outer membrane protein</fullName>
    </submittedName>
</protein>
<evidence type="ECO:0000313" key="17">
    <source>
        <dbReference type="EMBL" id="MBE9464882.1"/>
    </source>
</evidence>
<evidence type="ECO:0000256" key="12">
    <source>
        <dbReference type="PROSITE-ProRule" id="PRU01360"/>
    </source>
</evidence>
<keyword evidence="10 12" id="KW-0472">Membrane</keyword>
<evidence type="ECO:0000256" key="1">
    <source>
        <dbReference type="ARBA" id="ARBA00004571"/>
    </source>
</evidence>
<evidence type="ECO:0000256" key="9">
    <source>
        <dbReference type="ARBA" id="ARBA00023077"/>
    </source>
</evidence>
<dbReference type="InterPro" id="IPR037066">
    <property type="entry name" value="Plug_dom_sf"/>
</dbReference>
<accession>A0ABR9WHI6</accession>
<dbReference type="InterPro" id="IPR008969">
    <property type="entry name" value="CarboxyPept-like_regulatory"/>
</dbReference>
<evidence type="ECO:0000256" key="5">
    <source>
        <dbReference type="ARBA" id="ARBA00022692"/>
    </source>
</evidence>
<keyword evidence="8" id="KW-0406">Ion transport</keyword>
<dbReference type="InterPro" id="IPR012910">
    <property type="entry name" value="Plug_dom"/>
</dbReference>
<keyword evidence="11 12" id="KW-0998">Cell outer membrane</keyword>
<dbReference type="EMBL" id="JACYGY010000001">
    <property type="protein sequence ID" value="MBE9464882.1"/>
    <property type="molecule type" value="Genomic_DNA"/>
</dbReference>
<evidence type="ECO:0000313" key="18">
    <source>
        <dbReference type="Proteomes" id="UP000634134"/>
    </source>
</evidence>
<evidence type="ECO:0000256" key="8">
    <source>
        <dbReference type="ARBA" id="ARBA00023065"/>
    </source>
</evidence>
<name>A0ABR9WHI6_9BACT</name>
<feature type="signal peptide" evidence="14">
    <location>
        <begin position="1"/>
        <end position="21"/>
    </location>
</feature>
<evidence type="ECO:0000256" key="3">
    <source>
        <dbReference type="ARBA" id="ARBA00022452"/>
    </source>
</evidence>
<dbReference type="InterPro" id="IPR023996">
    <property type="entry name" value="TonB-dep_OMP_SusC/RagA"/>
</dbReference>
<dbReference type="Gene3D" id="2.40.170.20">
    <property type="entry name" value="TonB-dependent receptor, beta-barrel domain"/>
    <property type="match status" value="1"/>
</dbReference>
<evidence type="ECO:0000256" key="4">
    <source>
        <dbReference type="ARBA" id="ARBA00022496"/>
    </source>
</evidence>
<comment type="subcellular location">
    <subcellularLocation>
        <location evidence="1 12">Cell outer membrane</location>
        <topology evidence="1 12">Multi-pass membrane protein</topology>
    </subcellularLocation>
</comment>
<dbReference type="SUPFAM" id="SSF56935">
    <property type="entry name" value="Porins"/>
    <property type="match status" value="1"/>
</dbReference>
<keyword evidence="9 13" id="KW-0798">TonB box</keyword>
<dbReference type="RefSeq" id="WP_194122907.1">
    <property type="nucleotide sequence ID" value="NZ_JACYGY010000001.1"/>
</dbReference>
<keyword evidence="18" id="KW-1185">Reference proteome</keyword>
<evidence type="ECO:0000256" key="7">
    <source>
        <dbReference type="ARBA" id="ARBA00023004"/>
    </source>
</evidence>
<dbReference type="NCBIfam" id="TIGR04056">
    <property type="entry name" value="OMP_RagA_SusC"/>
    <property type="match status" value="1"/>
</dbReference>
<feature type="chain" id="PRO_5047406607" evidence="14">
    <location>
        <begin position="22"/>
        <end position="1056"/>
    </location>
</feature>
<proteinExistence type="inferred from homology"/>
<feature type="domain" description="TonB-dependent receptor-like beta-barrel" evidence="15">
    <location>
        <begin position="415"/>
        <end position="846"/>
    </location>
</feature>
<keyword evidence="6 14" id="KW-0732">Signal</keyword>
<evidence type="ECO:0000259" key="15">
    <source>
        <dbReference type="Pfam" id="PF00593"/>
    </source>
</evidence>
<evidence type="ECO:0000259" key="16">
    <source>
        <dbReference type="Pfam" id="PF07715"/>
    </source>
</evidence>
<comment type="caution">
    <text evidence="17">The sequence shown here is derived from an EMBL/GenBank/DDBJ whole genome shotgun (WGS) entry which is preliminary data.</text>
</comment>
<dbReference type="PANTHER" id="PTHR32552">
    <property type="entry name" value="FERRICHROME IRON RECEPTOR-RELATED"/>
    <property type="match status" value="1"/>
</dbReference>
<keyword evidence="5 12" id="KW-0812">Transmembrane</keyword>
<keyword evidence="4" id="KW-0410">Iron transport</keyword>
<dbReference type="PROSITE" id="PS51257">
    <property type="entry name" value="PROKAR_LIPOPROTEIN"/>
    <property type="match status" value="1"/>
</dbReference>
<dbReference type="Pfam" id="PF00593">
    <property type="entry name" value="TonB_dep_Rec_b-barrel"/>
    <property type="match status" value="1"/>
</dbReference>
<evidence type="ECO:0000256" key="11">
    <source>
        <dbReference type="ARBA" id="ARBA00023237"/>
    </source>
</evidence>
<evidence type="ECO:0000256" key="6">
    <source>
        <dbReference type="ARBA" id="ARBA00022729"/>
    </source>
</evidence>
<sequence length="1056" mass="114080">MKKVLLWSILWICSCSSLLWAQDRQVTGTVTSGEDGSYLPGVNVVLKGTSVGTTTDTKGSYKISVPNGGSLTFSFIGFKTQDVVLGNKSVVDVGLVPDFQQLGEVVITTAGGFQTKTKELGTAAAVVTSQVLTAGKAVNIASGLQGKVAGFQISGTSSGVNPEYRLVLRGQRSLTGNNQALVVLDNVIVPSNVLSNLNPNDVDQVVILNGSGAAALYGSQASNGAVLITTKRGKNGRTEISLSQTVQAQQVAFLPKIQKKFGAGGSAYGINGVGSPTYSYLENQSYGPAFDGVVRPIGSPLEDGSQDSTAYSYKNGHDKFWNVGLTSQTDFSLTSGDDKSSLYVSGQFVKTQGTTPGDKFNRANLRVNGSRKIGKIVNVTYSTSFAPNRYDITSQTGTIYSSMLNMPSNVDITKYKNWRTDKFANPNGFYNPWYLNPYFVAETNREIDKNDYLTGNLEIKITPIKGLDLIARQGISSRYFTNKYTNEGFTYTDYAKNTESSSKSDIPASVTETSNNTMQLLTDVLAQFNKTVGVFNFNLIAGGQLTQNDAKYLTTGISGLVVKDLYNLSNGTGSPSYAEADFRTRQVGAYGKLTVGFKDFLFLNATGRNDWDSRLAANNRSFFYPSVDLSFVASEAIPLIHQSKIINYLKIRGGLSKVGQVNLGNGSDPNNFGAYQLLPTFSSNTSYGTANGFPYGSLAGYSLSNTLVSNNLKPEITKGYEVGFDLNLLDDRITTNVTWFDTKTDNQTVTTSLSNSTGFSNLLTNVGQTQSKGLELSLHVTPVRTEHWNVTLGGNYTYLKNTVNYISADLPTLTLSTSGNAISSAVAGMSFPVIMGYDYERDPQGRVIVNSSTGLPTQTENLQVLGNATAKNRVGMDANISYKSLRLSVLFEYRGGYKVFNGIGTEMDWSGTGYRTAVYNRESFVFPNSVYQAADGTYVENKTITIANGNGNNGFWSDGINRNVTSNYVTSGNFIKLREISLSYSLPSSLLSKSHFIKDVTISAQGRNLFLWMAKDNLYTDPEYSSAGAGNNGTGLNSLNQTPPSRYFGGTVAFKF</sequence>
<dbReference type="PROSITE" id="PS52016">
    <property type="entry name" value="TONB_DEPENDENT_REC_3"/>
    <property type="match status" value="1"/>
</dbReference>
<dbReference type="Pfam" id="PF07715">
    <property type="entry name" value="Plug"/>
    <property type="match status" value="1"/>
</dbReference>
<dbReference type="Proteomes" id="UP000634134">
    <property type="component" value="Unassembled WGS sequence"/>
</dbReference>
<evidence type="ECO:0000256" key="2">
    <source>
        <dbReference type="ARBA" id="ARBA00022448"/>
    </source>
</evidence>
<dbReference type="InterPro" id="IPR000531">
    <property type="entry name" value="Beta-barrel_TonB"/>
</dbReference>
<dbReference type="InterPro" id="IPR039426">
    <property type="entry name" value="TonB-dep_rcpt-like"/>
</dbReference>
<reference evidence="18" key="1">
    <citation type="submission" date="2023-07" db="EMBL/GenBank/DDBJ databases">
        <title>Dyadobacter sp. nov 'subterranea' isolated from contaminted grondwater.</title>
        <authorList>
            <person name="Szabo I."/>
            <person name="Al-Omari J."/>
            <person name="Szerdahelyi S.G."/>
            <person name="Rado J."/>
        </authorList>
    </citation>
    <scope>NUCLEOTIDE SEQUENCE [LARGE SCALE GENOMIC DNA]</scope>
    <source>
        <strain evidence="18">UP-52</strain>
    </source>
</reference>
<dbReference type="SUPFAM" id="SSF49464">
    <property type="entry name" value="Carboxypeptidase regulatory domain-like"/>
    <property type="match status" value="1"/>
</dbReference>
<evidence type="ECO:0000256" key="14">
    <source>
        <dbReference type="SAM" id="SignalP"/>
    </source>
</evidence>
<dbReference type="Gene3D" id="2.170.130.10">
    <property type="entry name" value="TonB-dependent receptor, plug domain"/>
    <property type="match status" value="1"/>
</dbReference>